<keyword evidence="5 7" id="KW-1133">Transmembrane helix</keyword>
<name>A0A7T8B848_9SPIR</name>
<evidence type="ECO:0000256" key="6">
    <source>
        <dbReference type="ARBA" id="ARBA00023136"/>
    </source>
</evidence>
<sequence>MKQQIGPKLGIFFFFILAVIWLVPFMWIFLSSFKTYAETVTLPIRFLPGSFLNFDNYKELLGTLNFGAYYKNNIINTIGILVPQLFFSSLAAYAFARIDFPFKNIIFTSLLVALMIPIQMILMPRYNLMIKFGWFNTYLAVIIPSIPSVTTTFFVRQQIMGLPKSLDESAIIDGANHFRIFWSIIMPLCKSALLATGILCLVFAWNDFLWPLIVINNQERFTLSIAVANLQGQHLTKENLIMAAALLVSTPVIIVFLFTQRYFISGIALSGIKE</sequence>
<dbReference type="GO" id="GO:0005886">
    <property type="term" value="C:plasma membrane"/>
    <property type="evidence" value="ECO:0007669"/>
    <property type="project" value="UniProtKB-SubCell"/>
</dbReference>
<dbReference type="Proteomes" id="UP000595917">
    <property type="component" value="Chromosome"/>
</dbReference>
<dbReference type="InterPro" id="IPR000515">
    <property type="entry name" value="MetI-like"/>
</dbReference>
<evidence type="ECO:0000256" key="2">
    <source>
        <dbReference type="ARBA" id="ARBA00022448"/>
    </source>
</evidence>
<dbReference type="GO" id="GO:0055085">
    <property type="term" value="P:transmembrane transport"/>
    <property type="evidence" value="ECO:0007669"/>
    <property type="project" value="InterPro"/>
</dbReference>
<evidence type="ECO:0000256" key="4">
    <source>
        <dbReference type="ARBA" id="ARBA00022692"/>
    </source>
</evidence>
<organism evidence="9 10">
    <name type="scientific">Breznakiella homolactica</name>
    <dbReference type="NCBI Taxonomy" id="2798577"/>
    <lineage>
        <taxon>Bacteria</taxon>
        <taxon>Pseudomonadati</taxon>
        <taxon>Spirochaetota</taxon>
        <taxon>Spirochaetia</taxon>
        <taxon>Spirochaetales</taxon>
        <taxon>Breznakiellaceae</taxon>
        <taxon>Breznakiella</taxon>
    </lineage>
</organism>
<evidence type="ECO:0000256" key="3">
    <source>
        <dbReference type="ARBA" id="ARBA00022475"/>
    </source>
</evidence>
<evidence type="ECO:0000256" key="5">
    <source>
        <dbReference type="ARBA" id="ARBA00022989"/>
    </source>
</evidence>
<feature type="transmembrane region" description="Helical" evidence="7">
    <location>
        <begin position="135"/>
        <end position="155"/>
    </location>
</feature>
<dbReference type="Pfam" id="PF00528">
    <property type="entry name" value="BPD_transp_1"/>
    <property type="match status" value="1"/>
</dbReference>
<comment type="similarity">
    <text evidence="7">Belongs to the binding-protein-dependent transport system permease family.</text>
</comment>
<protein>
    <submittedName>
        <fullName evidence="9">Carbohydrate ABC transporter permease</fullName>
    </submittedName>
</protein>
<feature type="domain" description="ABC transmembrane type-1" evidence="8">
    <location>
        <begin position="70"/>
        <end position="259"/>
    </location>
</feature>
<keyword evidence="2 7" id="KW-0813">Transport</keyword>
<dbReference type="KEGG" id="bhc:JFL75_14805"/>
<dbReference type="PROSITE" id="PS50928">
    <property type="entry name" value="ABC_TM1"/>
    <property type="match status" value="1"/>
</dbReference>
<evidence type="ECO:0000256" key="7">
    <source>
        <dbReference type="RuleBase" id="RU363032"/>
    </source>
</evidence>
<proteinExistence type="inferred from homology"/>
<comment type="subcellular location">
    <subcellularLocation>
        <location evidence="1 7">Cell membrane</location>
        <topology evidence="1 7">Multi-pass membrane protein</topology>
    </subcellularLocation>
</comment>
<feature type="transmembrane region" description="Helical" evidence="7">
    <location>
        <begin position="105"/>
        <end position="123"/>
    </location>
</feature>
<dbReference type="SUPFAM" id="SSF161098">
    <property type="entry name" value="MetI-like"/>
    <property type="match status" value="1"/>
</dbReference>
<evidence type="ECO:0000256" key="1">
    <source>
        <dbReference type="ARBA" id="ARBA00004651"/>
    </source>
</evidence>
<dbReference type="CDD" id="cd06261">
    <property type="entry name" value="TM_PBP2"/>
    <property type="match status" value="1"/>
</dbReference>
<reference evidence="9" key="1">
    <citation type="submission" date="2021-01" db="EMBL/GenBank/DDBJ databases">
        <title>Description of Breznakiella homolactica.</title>
        <authorList>
            <person name="Song Y."/>
            <person name="Brune A."/>
        </authorList>
    </citation>
    <scope>NUCLEOTIDE SEQUENCE</scope>
    <source>
        <strain evidence="9">RmG30</strain>
    </source>
</reference>
<keyword evidence="4 7" id="KW-0812">Transmembrane</keyword>
<evidence type="ECO:0000313" key="9">
    <source>
        <dbReference type="EMBL" id="QQO08194.1"/>
    </source>
</evidence>
<evidence type="ECO:0000259" key="8">
    <source>
        <dbReference type="PROSITE" id="PS50928"/>
    </source>
</evidence>
<dbReference type="PANTHER" id="PTHR43744">
    <property type="entry name" value="ABC TRANSPORTER PERMEASE PROTEIN MG189-RELATED-RELATED"/>
    <property type="match status" value="1"/>
</dbReference>
<feature type="transmembrane region" description="Helical" evidence="7">
    <location>
        <begin position="240"/>
        <end position="259"/>
    </location>
</feature>
<feature type="transmembrane region" description="Helical" evidence="7">
    <location>
        <begin position="74"/>
        <end position="96"/>
    </location>
</feature>
<dbReference type="AlphaFoldDB" id="A0A7T8B848"/>
<feature type="transmembrane region" description="Helical" evidence="7">
    <location>
        <begin position="180"/>
        <end position="205"/>
    </location>
</feature>
<keyword evidence="10" id="KW-1185">Reference proteome</keyword>
<gene>
    <name evidence="9" type="ORF">JFL75_14805</name>
</gene>
<dbReference type="Gene3D" id="1.10.3720.10">
    <property type="entry name" value="MetI-like"/>
    <property type="match status" value="1"/>
</dbReference>
<keyword evidence="3" id="KW-1003">Cell membrane</keyword>
<dbReference type="PANTHER" id="PTHR43744:SF12">
    <property type="entry name" value="ABC TRANSPORTER PERMEASE PROTEIN MG189-RELATED"/>
    <property type="match status" value="1"/>
</dbReference>
<dbReference type="InterPro" id="IPR035906">
    <property type="entry name" value="MetI-like_sf"/>
</dbReference>
<feature type="transmembrane region" description="Helical" evidence="7">
    <location>
        <begin position="12"/>
        <end position="30"/>
    </location>
</feature>
<keyword evidence="6 7" id="KW-0472">Membrane</keyword>
<dbReference type="RefSeq" id="WP_215625500.1">
    <property type="nucleotide sequence ID" value="NZ_CP067089.2"/>
</dbReference>
<evidence type="ECO:0000313" key="10">
    <source>
        <dbReference type="Proteomes" id="UP000595917"/>
    </source>
</evidence>
<dbReference type="EMBL" id="CP067089">
    <property type="protein sequence ID" value="QQO08194.1"/>
    <property type="molecule type" value="Genomic_DNA"/>
</dbReference>
<accession>A0A7T8B848</accession>